<gene>
    <name evidence="3" type="ORF">SAMN02910280_0929</name>
</gene>
<dbReference type="Proteomes" id="UP000183461">
    <property type="component" value="Unassembled WGS sequence"/>
</dbReference>
<keyword evidence="1" id="KW-0175">Coiled coil</keyword>
<evidence type="ECO:0000256" key="1">
    <source>
        <dbReference type="SAM" id="Coils"/>
    </source>
</evidence>
<dbReference type="RefSeq" id="WP_072299297.1">
    <property type="nucleotide sequence ID" value="NZ_FPIP01000001.1"/>
</dbReference>
<evidence type="ECO:0008006" key="5">
    <source>
        <dbReference type="Google" id="ProtNLM"/>
    </source>
</evidence>
<organism evidence="3 4">
    <name type="scientific">Ruminococcus flavefaciens</name>
    <dbReference type="NCBI Taxonomy" id="1265"/>
    <lineage>
        <taxon>Bacteria</taxon>
        <taxon>Bacillati</taxon>
        <taxon>Bacillota</taxon>
        <taxon>Clostridia</taxon>
        <taxon>Eubacteriales</taxon>
        <taxon>Oscillospiraceae</taxon>
        <taxon>Ruminococcus</taxon>
    </lineage>
</organism>
<protein>
    <recommendedName>
        <fullName evidence="5">Biopolymer transport protein ExbD/TolR</fullName>
    </recommendedName>
</protein>
<reference evidence="3 4" key="1">
    <citation type="submission" date="2016-11" db="EMBL/GenBank/DDBJ databases">
        <authorList>
            <person name="Jaros S."/>
            <person name="Januszkiewicz K."/>
            <person name="Wedrychowicz H."/>
        </authorList>
    </citation>
    <scope>NUCLEOTIDE SEQUENCE [LARGE SCALE GENOMIC DNA]</scope>
    <source>
        <strain evidence="3 4">YL228</strain>
    </source>
</reference>
<dbReference type="AlphaFoldDB" id="A0A1K1M0E2"/>
<evidence type="ECO:0000256" key="2">
    <source>
        <dbReference type="SAM" id="Phobius"/>
    </source>
</evidence>
<proteinExistence type="predicted"/>
<feature type="coiled-coil region" evidence="1">
    <location>
        <begin position="39"/>
        <end position="70"/>
    </location>
</feature>
<name>A0A1K1M0E2_RUMFL</name>
<accession>A0A1K1M0E2</accession>
<keyword evidence="2" id="KW-1133">Transmembrane helix</keyword>
<sequence length="185" mass="21396">MKLREIILDFTSLLDVIMIILFFFVLYSTMDTEKAANKAKEAEQTYNHLIVEQKEINEEAQKDLERIKVADENAAVNQQALNAFDKGDFFTFRLDVTEQSDNWTLSISFGRKRLGSILSQETDDIKGSIRDILERSGFTTEDTYLCILSYDGQQYGTALAFREIDEAIDDIQREYPNLYFSNLNK</sequence>
<keyword evidence="2" id="KW-0472">Membrane</keyword>
<dbReference type="EMBL" id="FPIP01000001">
    <property type="protein sequence ID" value="SFW16585.1"/>
    <property type="molecule type" value="Genomic_DNA"/>
</dbReference>
<evidence type="ECO:0000313" key="3">
    <source>
        <dbReference type="EMBL" id="SFW16585.1"/>
    </source>
</evidence>
<evidence type="ECO:0000313" key="4">
    <source>
        <dbReference type="Proteomes" id="UP000183461"/>
    </source>
</evidence>
<feature type="transmembrane region" description="Helical" evidence="2">
    <location>
        <begin position="6"/>
        <end position="27"/>
    </location>
</feature>
<keyword evidence="2" id="KW-0812">Transmembrane</keyword>